<evidence type="ECO:0000313" key="3">
    <source>
        <dbReference type="Proteomes" id="UP000000763"/>
    </source>
</evidence>
<keyword evidence="1" id="KW-1133">Transmembrane helix</keyword>
<keyword evidence="1" id="KW-0812">Transmembrane</keyword>
<feature type="transmembrane region" description="Helical" evidence="1">
    <location>
        <begin position="87"/>
        <end position="115"/>
    </location>
</feature>
<evidence type="ECO:0000313" key="2">
    <source>
        <dbReference type="EMBL" id="BAF24983.1"/>
    </source>
</evidence>
<reference evidence="3" key="2">
    <citation type="journal article" date="2008" name="Nucleic Acids Res.">
        <title>The rice annotation project database (RAP-DB): 2008 update.</title>
        <authorList>
            <consortium name="The rice annotation project (RAP)"/>
        </authorList>
    </citation>
    <scope>GENOME REANNOTATION</scope>
    <source>
        <strain evidence="3">cv. Nipponbare</strain>
    </source>
</reference>
<evidence type="ECO:0000256" key="1">
    <source>
        <dbReference type="SAM" id="Phobius"/>
    </source>
</evidence>
<dbReference type="KEGG" id="dosa:Os09g0385300"/>
<protein>
    <submittedName>
        <fullName evidence="2">Os09g0385300 protein</fullName>
    </submittedName>
</protein>
<dbReference type="Proteomes" id="UP000000763">
    <property type="component" value="Chromosome 9"/>
</dbReference>
<dbReference type="Gramene" id="Os09t0385300-02">
    <property type="protein sequence ID" value="Os09t0385300-02"/>
    <property type="gene ID" value="Os09g0385300"/>
</dbReference>
<dbReference type="Gramene" id="Os09t0385300-01">
    <property type="protein sequence ID" value="Os09t0385300-01"/>
    <property type="gene ID" value="Os09g0385300"/>
</dbReference>
<name>A0A0P0XL44_ORYSJ</name>
<dbReference type="EMBL" id="AP008215">
    <property type="protein sequence ID" value="BAF24983.1"/>
    <property type="molecule type" value="Genomic_DNA"/>
</dbReference>
<sequence length="127" mass="14353">MPGASAGTVAGGCIRRKSAPGDGIAVMSLTEKTRSKPSGLPARSTPLCRANRRREIQFQYLAMHSYSTSRRVIRFTIWVRRDDVLPFIWLSMLSAMAGGVVLKFSTCLLLQYMYFSHLLQKKIYRLH</sequence>
<proteinExistence type="predicted"/>
<organism evidence="2 3">
    <name type="scientific">Oryza sativa subsp. japonica</name>
    <name type="common">Rice</name>
    <dbReference type="NCBI Taxonomy" id="39947"/>
    <lineage>
        <taxon>Eukaryota</taxon>
        <taxon>Viridiplantae</taxon>
        <taxon>Streptophyta</taxon>
        <taxon>Embryophyta</taxon>
        <taxon>Tracheophyta</taxon>
        <taxon>Spermatophyta</taxon>
        <taxon>Magnoliopsida</taxon>
        <taxon>Liliopsida</taxon>
        <taxon>Poales</taxon>
        <taxon>Poaceae</taxon>
        <taxon>BOP clade</taxon>
        <taxon>Oryzoideae</taxon>
        <taxon>Oryzeae</taxon>
        <taxon>Oryzinae</taxon>
        <taxon>Oryza</taxon>
        <taxon>Oryza sativa</taxon>
    </lineage>
</organism>
<accession>A0A0P0XL44</accession>
<gene>
    <name evidence="2" type="ordered locus">Os09g0385300</name>
</gene>
<dbReference type="AlphaFoldDB" id="A0A0P0XL44"/>
<keyword evidence="1" id="KW-0472">Membrane</keyword>
<reference evidence="2 3" key="1">
    <citation type="journal article" date="2005" name="Nature">
        <title>The map-based sequence of the rice genome.</title>
        <authorList>
            <consortium name="International rice genome sequencing project (IRGSP)"/>
            <person name="Matsumoto T."/>
            <person name="Wu J."/>
            <person name="Kanamori H."/>
            <person name="Katayose Y."/>
            <person name="Fujisawa M."/>
            <person name="Namiki N."/>
            <person name="Mizuno H."/>
            <person name="Yamamoto K."/>
            <person name="Antonio B.A."/>
            <person name="Baba T."/>
            <person name="Sakata K."/>
            <person name="Nagamura Y."/>
            <person name="Aoki H."/>
            <person name="Arikawa K."/>
            <person name="Arita K."/>
            <person name="Bito T."/>
            <person name="Chiden Y."/>
            <person name="Fujitsuka N."/>
            <person name="Fukunaka R."/>
            <person name="Hamada M."/>
            <person name="Harada C."/>
            <person name="Hayashi A."/>
            <person name="Hijishita S."/>
            <person name="Honda M."/>
            <person name="Hosokawa S."/>
            <person name="Ichikawa Y."/>
            <person name="Idonuma A."/>
            <person name="Iijima M."/>
            <person name="Ikeda M."/>
            <person name="Ikeno M."/>
            <person name="Ito K."/>
            <person name="Ito S."/>
            <person name="Ito T."/>
            <person name="Ito Y."/>
            <person name="Ito Y."/>
            <person name="Iwabuchi A."/>
            <person name="Kamiya K."/>
            <person name="Karasawa W."/>
            <person name="Kurita K."/>
            <person name="Katagiri S."/>
            <person name="Kikuta A."/>
            <person name="Kobayashi H."/>
            <person name="Kobayashi N."/>
            <person name="Machita K."/>
            <person name="Maehara T."/>
            <person name="Masukawa M."/>
            <person name="Mizubayashi T."/>
            <person name="Mukai Y."/>
            <person name="Nagasaki H."/>
            <person name="Nagata Y."/>
            <person name="Naito S."/>
            <person name="Nakashima M."/>
            <person name="Nakama Y."/>
            <person name="Nakamichi Y."/>
            <person name="Nakamura M."/>
            <person name="Meguro A."/>
            <person name="Negishi M."/>
            <person name="Ohta I."/>
            <person name="Ohta T."/>
            <person name="Okamoto M."/>
            <person name="Ono N."/>
            <person name="Saji S."/>
            <person name="Sakaguchi M."/>
            <person name="Sakai K."/>
            <person name="Shibata M."/>
            <person name="Shimokawa T."/>
            <person name="Song J."/>
            <person name="Takazaki Y."/>
            <person name="Terasawa K."/>
            <person name="Tsugane M."/>
            <person name="Tsuji K."/>
            <person name="Ueda S."/>
            <person name="Waki K."/>
            <person name="Yamagata H."/>
            <person name="Yamamoto M."/>
            <person name="Yamamoto S."/>
            <person name="Yamane H."/>
            <person name="Yoshiki S."/>
            <person name="Yoshihara R."/>
            <person name="Yukawa K."/>
            <person name="Zhong H."/>
            <person name="Yano M."/>
            <person name="Yuan Q."/>
            <person name="Ouyang S."/>
            <person name="Liu J."/>
            <person name="Jones K.M."/>
            <person name="Gansberger K."/>
            <person name="Moffat K."/>
            <person name="Hill J."/>
            <person name="Bera J."/>
            <person name="Fadrosh D."/>
            <person name="Jin S."/>
            <person name="Johri S."/>
            <person name="Kim M."/>
            <person name="Overton L."/>
            <person name="Reardon M."/>
            <person name="Tsitrin T."/>
            <person name="Vuong H."/>
            <person name="Weaver B."/>
            <person name="Ciecko A."/>
            <person name="Tallon L."/>
            <person name="Jackson J."/>
            <person name="Pai G."/>
            <person name="Aken S.V."/>
            <person name="Utterback T."/>
            <person name="Reidmuller S."/>
            <person name="Feldblyum T."/>
            <person name="Hsiao J."/>
            <person name="Zismann V."/>
            <person name="Iobst S."/>
            <person name="de Vazeille A.R."/>
            <person name="Buell C.R."/>
            <person name="Ying K."/>
            <person name="Li Y."/>
            <person name="Lu T."/>
            <person name="Huang Y."/>
            <person name="Zhao Q."/>
            <person name="Feng Q."/>
            <person name="Zhang L."/>
            <person name="Zhu J."/>
            <person name="Weng Q."/>
            <person name="Mu J."/>
            <person name="Lu Y."/>
            <person name="Fan D."/>
            <person name="Liu Y."/>
            <person name="Guan J."/>
            <person name="Zhang Y."/>
            <person name="Yu S."/>
            <person name="Liu X."/>
            <person name="Zhang Y."/>
            <person name="Hong G."/>
            <person name="Han B."/>
            <person name="Choisne N."/>
            <person name="Demange N."/>
            <person name="Orjeda G."/>
            <person name="Samain S."/>
            <person name="Cattolico L."/>
            <person name="Pelletier E."/>
            <person name="Couloux A."/>
            <person name="Segurens B."/>
            <person name="Wincker P."/>
            <person name="D'Hont A."/>
            <person name="Scarpelli C."/>
            <person name="Weissenbach J."/>
            <person name="Salanoubat M."/>
            <person name="Quetier F."/>
            <person name="Yu Y."/>
            <person name="Kim H.R."/>
            <person name="Rambo T."/>
            <person name="Currie J."/>
            <person name="Collura K."/>
            <person name="Luo M."/>
            <person name="Yang T."/>
            <person name="Ammiraju J.S.S."/>
            <person name="Engler F."/>
            <person name="Soderlund C."/>
            <person name="Wing R.A."/>
            <person name="Palmer L.E."/>
            <person name="de la Bastide M."/>
            <person name="Spiegel L."/>
            <person name="Nascimento L."/>
            <person name="Zutavern T."/>
            <person name="O'Shaughnessy A."/>
            <person name="Dike S."/>
            <person name="Dedhia N."/>
            <person name="Preston R."/>
            <person name="Balija V."/>
            <person name="McCombie W.R."/>
            <person name="Chow T."/>
            <person name="Chen H."/>
            <person name="Chung M."/>
            <person name="Chen C."/>
            <person name="Shaw J."/>
            <person name="Wu H."/>
            <person name="Hsiao K."/>
            <person name="Chao Y."/>
            <person name="Chu M."/>
            <person name="Cheng C."/>
            <person name="Hour A."/>
            <person name="Lee P."/>
            <person name="Lin S."/>
            <person name="Lin Y."/>
            <person name="Liou J."/>
            <person name="Liu S."/>
            <person name="Hsing Y."/>
            <person name="Raghuvanshi S."/>
            <person name="Mohanty A."/>
            <person name="Bharti A.K."/>
            <person name="Gaur A."/>
            <person name="Gupta V."/>
            <person name="Kumar D."/>
            <person name="Ravi V."/>
            <person name="Vij S."/>
            <person name="Kapur A."/>
            <person name="Khurana P."/>
            <person name="Khurana P."/>
            <person name="Khurana J.P."/>
            <person name="Tyagi A.K."/>
            <person name="Gaikwad K."/>
            <person name="Singh A."/>
            <person name="Dalal V."/>
            <person name="Srivastava S."/>
            <person name="Dixit A."/>
            <person name="Pal A.K."/>
            <person name="Ghazi I.A."/>
            <person name="Yadav M."/>
            <person name="Pandit A."/>
            <person name="Bhargava A."/>
            <person name="Sureshbabu K."/>
            <person name="Batra K."/>
            <person name="Sharma T.R."/>
            <person name="Mohapatra T."/>
            <person name="Singh N.K."/>
            <person name="Messing J."/>
            <person name="Nelson A.B."/>
            <person name="Fuks G."/>
            <person name="Kavchok S."/>
            <person name="Keizer G."/>
            <person name="Linton E."/>
            <person name="Llaca V."/>
            <person name="Song R."/>
            <person name="Tanyolac B."/>
            <person name="Young S."/>
            <person name="Ho-Il K."/>
            <person name="Hahn J.H."/>
            <person name="Sangsakoo G."/>
            <person name="Vanavichit A."/>
            <person name="de Mattos Luiz.A.T."/>
            <person name="Zimmer P.D."/>
            <person name="Malone G."/>
            <person name="Dellagostin O."/>
            <person name="de Oliveira A.C."/>
            <person name="Bevan M."/>
            <person name="Bancroft I."/>
            <person name="Minx P."/>
            <person name="Cordum H."/>
            <person name="Wilson R."/>
            <person name="Cheng Z."/>
            <person name="Jin W."/>
            <person name="Jiang J."/>
            <person name="Leong S.A."/>
            <person name="Iwama H."/>
            <person name="Gojobori T."/>
            <person name="Itoh T."/>
            <person name="Niimura Y."/>
            <person name="Fujii Y."/>
            <person name="Habara T."/>
            <person name="Sakai H."/>
            <person name="Sato Y."/>
            <person name="Wilson G."/>
            <person name="Kumar K."/>
            <person name="McCouch S."/>
            <person name="Juretic N."/>
            <person name="Hoen D."/>
            <person name="Wright S."/>
            <person name="Bruskiewich R."/>
            <person name="Bureau T."/>
            <person name="Miyao A."/>
            <person name="Hirochika H."/>
            <person name="Nishikawa T."/>
            <person name="Kadowaki K."/>
            <person name="Sugiura M."/>
            <person name="Burr B."/>
            <person name="Sasaki T."/>
        </authorList>
    </citation>
    <scope>NUCLEOTIDE SEQUENCE [LARGE SCALE GENOMIC DNA]</scope>
    <source>
        <strain evidence="3">cv. Nipponbare</strain>
    </source>
</reference>